<dbReference type="AlphaFoldDB" id="A0A3B1CMH2"/>
<dbReference type="EMBL" id="UOGD01000087">
    <property type="protein sequence ID" value="VAX17917.1"/>
    <property type="molecule type" value="Genomic_DNA"/>
</dbReference>
<accession>A0A3B1CMH2</accession>
<proteinExistence type="predicted"/>
<protein>
    <submittedName>
        <fullName evidence="1">Uncharacterized protein</fullName>
    </submittedName>
</protein>
<reference evidence="1" key="1">
    <citation type="submission" date="2018-06" db="EMBL/GenBank/DDBJ databases">
        <authorList>
            <person name="Zhirakovskaya E."/>
        </authorList>
    </citation>
    <scope>NUCLEOTIDE SEQUENCE</scope>
</reference>
<sequence>MEGDIRVINDRIVVTFYGFPESMNIRNYYKNLSAKLISEGVDPRIPWLYNFKLDFRFK</sequence>
<organism evidence="1">
    <name type="scientific">hydrothermal vent metagenome</name>
    <dbReference type="NCBI Taxonomy" id="652676"/>
    <lineage>
        <taxon>unclassified sequences</taxon>
        <taxon>metagenomes</taxon>
        <taxon>ecological metagenomes</taxon>
    </lineage>
</organism>
<name>A0A3B1CMH2_9ZZZZ</name>
<evidence type="ECO:0000313" key="1">
    <source>
        <dbReference type="EMBL" id="VAX17917.1"/>
    </source>
</evidence>
<gene>
    <name evidence="1" type="ORF">MNBD_IGNAVI01-1447</name>
</gene>